<dbReference type="AlphaFoldDB" id="A0A8K0KU01"/>
<evidence type="ECO:0000313" key="1">
    <source>
        <dbReference type="EMBL" id="KAG8239756.1"/>
    </source>
</evidence>
<reference evidence="1" key="2">
    <citation type="submission" date="2017-10" db="EMBL/GenBank/DDBJ databases">
        <title>Ladona fulva Genome sequencing and assembly.</title>
        <authorList>
            <person name="Murali S."/>
            <person name="Richards S."/>
            <person name="Bandaranaike D."/>
            <person name="Bellair M."/>
            <person name="Blankenburg K."/>
            <person name="Chao H."/>
            <person name="Dinh H."/>
            <person name="Doddapaneni H."/>
            <person name="Dugan-Rocha S."/>
            <person name="Elkadiri S."/>
            <person name="Gnanaolivu R."/>
            <person name="Hernandez B."/>
            <person name="Skinner E."/>
            <person name="Javaid M."/>
            <person name="Lee S."/>
            <person name="Li M."/>
            <person name="Ming W."/>
            <person name="Munidasa M."/>
            <person name="Muniz J."/>
            <person name="Nguyen L."/>
            <person name="Hughes D."/>
            <person name="Osuji N."/>
            <person name="Pu L.-L."/>
            <person name="Puazo M."/>
            <person name="Qu C."/>
            <person name="Quiroz J."/>
            <person name="Raj R."/>
            <person name="Weissenberger G."/>
            <person name="Xin Y."/>
            <person name="Zou X."/>
            <person name="Han Y."/>
            <person name="Worley K."/>
            <person name="Muzny D."/>
            <person name="Gibbs R."/>
        </authorList>
    </citation>
    <scope>NUCLEOTIDE SEQUENCE</scope>
    <source>
        <strain evidence="1">Sampled in the wild</strain>
    </source>
</reference>
<organism evidence="1 2">
    <name type="scientific">Ladona fulva</name>
    <name type="common">Scarce chaser dragonfly</name>
    <name type="synonym">Libellula fulva</name>
    <dbReference type="NCBI Taxonomy" id="123851"/>
    <lineage>
        <taxon>Eukaryota</taxon>
        <taxon>Metazoa</taxon>
        <taxon>Ecdysozoa</taxon>
        <taxon>Arthropoda</taxon>
        <taxon>Hexapoda</taxon>
        <taxon>Insecta</taxon>
        <taxon>Pterygota</taxon>
        <taxon>Palaeoptera</taxon>
        <taxon>Odonata</taxon>
        <taxon>Epiprocta</taxon>
        <taxon>Anisoptera</taxon>
        <taxon>Libelluloidea</taxon>
        <taxon>Libellulidae</taxon>
        <taxon>Ladona</taxon>
    </lineage>
</organism>
<evidence type="ECO:0000313" key="2">
    <source>
        <dbReference type="Proteomes" id="UP000792457"/>
    </source>
</evidence>
<dbReference type="OrthoDB" id="6743767at2759"/>
<protein>
    <recommendedName>
        <fullName evidence="3">General transcription factor II-I repeat domain-containing protein 2-like</fullName>
    </recommendedName>
</protein>
<proteinExistence type="predicted"/>
<reference evidence="1" key="1">
    <citation type="submission" date="2013-04" db="EMBL/GenBank/DDBJ databases">
        <authorList>
            <person name="Qu J."/>
            <person name="Murali S.C."/>
            <person name="Bandaranaike D."/>
            <person name="Bellair M."/>
            <person name="Blankenburg K."/>
            <person name="Chao H."/>
            <person name="Dinh H."/>
            <person name="Doddapaneni H."/>
            <person name="Downs B."/>
            <person name="Dugan-Rocha S."/>
            <person name="Elkadiri S."/>
            <person name="Gnanaolivu R.D."/>
            <person name="Hernandez B."/>
            <person name="Javaid M."/>
            <person name="Jayaseelan J.C."/>
            <person name="Lee S."/>
            <person name="Li M."/>
            <person name="Ming W."/>
            <person name="Munidasa M."/>
            <person name="Muniz J."/>
            <person name="Nguyen L."/>
            <person name="Ongeri F."/>
            <person name="Osuji N."/>
            <person name="Pu L.-L."/>
            <person name="Puazo M."/>
            <person name="Qu C."/>
            <person name="Quiroz J."/>
            <person name="Raj R."/>
            <person name="Weissenberger G."/>
            <person name="Xin Y."/>
            <person name="Zou X."/>
            <person name="Han Y."/>
            <person name="Richards S."/>
            <person name="Worley K."/>
            <person name="Muzny D."/>
            <person name="Gibbs R."/>
        </authorList>
    </citation>
    <scope>NUCLEOTIDE SEQUENCE</scope>
    <source>
        <strain evidence="1">Sampled in the wild</strain>
    </source>
</reference>
<comment type="caution">
    <text evidence="1">The sequence shown here is derived from an EMBL/GenBank/DDBJ whole genome shotgun (WGS) entry which is preliminary data.</text>
</comment>
<dbReference type="EMBL" id="KZ309912">
    <property type="protein sequence ID" value="KAG8239756.1"/>
    <property type="molecule type" value="Genomic_DNA"/>
</dbReference>
<dbReference type="PANTHER" id="PTHR45913:SF5">
    <property type="entry name" value="GENERAL TRANSCRIPTION FACTOR II-I REPEAT DOMAIN-CONTAINING PROTEIN 2A-LIKE PROTEIN"/>
    <property type="match status" value="1"/>
</dbReference>
<name>A0A8K0KU01_LADFU</name>
<sequence>MSGIKKDLVGQVKQMCNEKNIPQPMFLHCIIHQQALCAKYVDICSVLNPVVKMVNLIRSRGLNHRQFRDTLKDTDTESQDLPCNTAVRVRWLSCEKVLSRVFELRKEIDDFLESKGKPQPLLSVEEWVWKLAFAAEIPSHLNFLNLKIQGEKNLVSDQYTHLKCLQI</sequence>
<evidence type="ECO:0008006" key="3">
    <source>
        <dbReference type="Google" id="ProtNLM"/>
    </source>
</evidence>
<accession>A0A8K0KU01</accession>
<dbReference type="Proteomes" id="UP000792457">
    <property type="component" value="Unassembled WGS sequence"/>
</dbReference>
<keyword evidence="2" id="KW-1185">Reference proteome</keyword>
<dbReference type="PANTHER" id="PTHR45913">
    <property type="entry name" value="EPM2A-INTERACTING PROTEIN 1"/>
    <property type="match status" value="1"/>
</dbReference>
<gene>
    <name evidence="1" type="ORF">J437_LFUL018194</name>
</gene>